<evidence type="ECO:0000313" key="1">
    <source>
        <dbReference type="EMBL" id="CCL99282.1"/>
    </source>
</evidence>
<dbReference type="AlphaFoldDB" id="J4HT33"/>
<sequence length="202" mass="22472">MAAEQDRYSADDIKMEHIPQTNQPLVPAIDEHIGLVLHTPIQTTKAIRAPLAGHRGGHPTRLIDRKEEVATQEPEYATAHFDSRNGIPQRSIYTFLDFELERFDCERAVWLENLDFGKNRPMAAAIILSSIGALGTPDSFYSSFGLTCRSCVEAVNGVRIIAACFIIADDSITPSGFSIWGFLTPDYFFKLTEASVNILVRL</sequence>
<dbReference type="RefSeq" id="XP_012178565.1">
    <property type="nucleotide sequence ID" value="XM_012323175.1"/>
</dbReference>
<dbReference type="EMBL" id="HE796926">
    <property type="protein sequence ID" value="CCL99282.1"/>
    <property type="molecule type" value="Genomic_DNA"/>
</dbReference>
<dbReference type="Proteomes" id="UP000006352">
    <property type="component" value="Unassembled WGS sequence"/>
</dbReference>
<evidence type="ECO:0000313" key="2">
    <source>
        <dbReference type="Proteomes" id="UP000006352"/>
    </source>
</evidence>
<protein>
    <submittedName>
        <fullName evidence="1">Uncharacterized protein</fullName>
    </submittedName>
</protein>
<proteinExistence type="predicted"/>
<reference evidence="1 2" key="1">
    <citation type="journal article" date="2012" name="Appl. Environ. Microbiol.">
        <title>Short-read sequencing for genomic analysis of the brown rot fungus Fibroporia radiculosa.</title>
        <authorList>
            <person name="Tang J.D."/>
            <person name="Perkins A.D."/>
            <person name="Sonstegard T.S."/>
            <person name="Schroeder S.G."/>
            <person name="Burgess S.C."/>
            <person name="Diehl S.V."/>
        </authorList>
    </citation>
    <scope>NUCLEOTIDE SEQUENCE [LARGE SCALE GENOMIC DNA]</scope>
    <source>
        <strain evidence="1 2">TFFH 294</strain>
    </source>
</reference>
<name>J4HT33_9APHY</name>
<organism evidence="1 2">
    <name type="scientific">Fibroporia radiculosa</name>
    <dbReference type="NCBI Taxonomy" id="599839"/>
    <lineage>
        <taxon>Eukaryota</taxon>
        <taxon>Fungi</taxon>
        <taxon>Dikarya</taxon>
        <taxon>Basidiomycota</taxon>
        <taxon>Agaricomycotina</taxon>
        <taxon>Agaricomycetes</taxon>
        <taxon>Polyporales</taxon>
        <taxon>Fibroporiaceae</taxon>
        <taxon>Fibroporia</taxon>
    </lineage>
</organism>
<keyword evidence="2" id="KW-1185">Reference proteome</keyword>
<dbReference type="GeneID" id="24094193"/>
<gene>
    <name evidence="1" type="ORF">FIBRA_01297</name>
</gene>
<accession>J4HT33</accession>
<dbReference type="InParanoid" id="J4HT33"/>
<dbReference type="HOGENOM" id="CLU_1354643_0_0_1"/>